<dbReference type="SMART" id="SM00421">
    <property type="entry name" value="HTH_LUXR"/>
    <property type="match status" value="1"/>
</dbReference>
<dbReference type="PANTHER" id="PTHR44688:SF16">
    <property type="entry name" value="DNA-BINDING TRANSCRIPTIONAL ACTIVATOR DEVR_DOSR"/>
    <property type="match status" value="1"/>
</dbReference>
<keyword evidence="1 6" id="KW-0597">Phosphoprotein</keyword>
<evidence type="ECO:0000313" key="9">
    <source>
        <dbReference type="EMBL" id="RAI41444.1"/>
    </source>
</evidence>
<dbReference type="GO" id="GO:0003677">
    <property type="term" value="F:DNA binding"/>
    <property type="evidence" value="ECO:0007669"/>
    <property type="project" value="UniProtKB-KW"/>
</dbReference>
<dbReference type="PROSITE" id="PS00622">
    <property type="entry name" value="HTH_LUXR_1"/>
    <property type="match status" value="1"/>
</dbReference>
<dbReference type="InterPro" id="IPR001789">
    <property type="entry name" value="Sig_transdc_resp-reg_receiver"/>
</dbReference>
<dbReference type="RefSeq" id="WP_111355577.1">
    <property type="nucleotide sequence ID" value="NZ_NHSK01000168.1"/>
</dbReference>
<dbReference type="Gene3D" id="1.10.10.10">
    <property type="entry name" value="Winged helix-like DNA-binding domain superfamily/Winged helix DNA-binding domain"/>
    <property type="match status" value="1"/>
</dbReference>
<accession>A0A327KTZ5</accession>
<evidence type="ECO:0000313" key="10">
    <source>
        <dbReference type="Proteomes" id="UP000248863"/>
    </source>
</evidence>
<organism evidence="9 10">
    <name type="scientific">Rhodoplanes elegans</name>
    <dbReference type="NCBI Taxonomy" id="29408"/>
    <lineage>
        <taxon>Bacteria</taxon>
        <taxon>Pseudomonadati</taxon>
        <taxon>Pseudomonadota</taxon>
        <taxon>Alphaproteobacteria</taxon>
        <taxon>Hyphomicrobiales</taxon>
        <taxon>Nitrobacteraceae</taxon>
        <taxon>Rhodoplanes</taxon>
    </lineage>
</organism>
<evidence type="ECO:0000256" key="2">
    <source>
        <dbReference type="ARBA" id="ARBA00023012"/>
    </source>
</evidence>
<dbReference type="SMART" id="SM00448">
    <property type="entry name" value="REC"/>
    <property type="match status" value="1"/>
</dbReference>
<dbReference type="PROSITE" id="PS50043">
    <property type="entry name" value="HTH_LUXR_2"/>
    <property type="match status" value="1"/>
</dbReference>
<dbReference type="InterPro" id="IPR036388">
    <property type="entry name" value="WH-like_DNA-bd_sf"/>
</dbReference>
<protein>
    <submittedName>
        <fullName evidence="9">DNA-binding response regulator</fullName>
    </submittedName>
</protein>
<reference evidence="9 10" key="1">
    <citation type="submission" date="2017-07" db="EMBL/GenBank/DDBJ databases">
        <title>Draft Genome Sequences of Select Purple Nonsulfur Bacteria.</title>
        <authorList>
            <person name="Lasarre B."/>
            <person name="Mckinlay J.B."/>
        </authorList>
    </citation>
    <scope>NUCLEOTIDE SEQUENCE [LARGE SCALE GENOMIC DNA]</scope>
    <source>
        <strain evidence="9 10">DSM 11907</strain>
    </source>
</reference>
<dbReference type="EMBL" id="NPEU01000017">
    <property type="protein sequence ID" value="RAI41444.1"/>
    <property type="molecule type" value="Genomic_DNA"/>
</dbReference>
<evidence type="ECO:0000259" key="7">
    <source>
        <dbReference type="PROSITE" id="PS50043"/>
    </source>
</evidence>
<evidence type="ECO:0000256" key="3">
    <source>
        <dbReference type="ARBA" id="ARBA00023015"/>
    </source>
</evidence>
<dbReference type="Gene3D" id="3.40.50.2300">
    <property type="match status" value="1"/>
</dbReference>
<evidence type="ECO:0000256" key="5">
    <source>
        <dbReference type="ARBA" id="ARBA00023163"/>
    </source>
</evidence>
<dbReference type="NCBIfam" id="NF006900">
    <property type="entry name" value="PRK09390.1"/>
    <property type="match status" value="1"/>
</dbReference>
<keyword evidence="10" id="KW-1185">Reference proteome</keyword>
<dbReference type="InterPro" id="IPR011006">
    <property type="entry name" value="CheY-like_superfamily"/>
</dbReference>
<evidence type="ECO:0000256" key="4">
    <source>
        <dbReference type="ARBA" id="ARBA00023125"/>
    </source>
</evidence>
<evidence type="ECO:0000259" key="8">
    <source>
        <dbReference type="PROSITE" id="PS50110"/>
    </source>
</evidence>
<feature type="modified residue" description="4-aspartylphosphate" evidence="6">
    <location>
        <position position="60"/>
    </location>
</feature>
<dbReference type="CDD" id="cd06170">
    <property type="entry name" value="LuxR_C_like"/>
    <property type="match status" value="1"/>
</dbReference>
<keyword evidence="3" id="KW-0805">Transcription regulation</keyword>
<dbReference type="SUPFAM" id="SSF52172">
    <property type="entry name" value="CheY-like"/>
    <property type="match status" value="1"/>
</dbReference>
<dbReference type="InterPro" id="IPR016032">
    <property type="entry name" value="Sig_transdc_resp-reg_C-effctor"/>
</dbReference>
<dbReference type="SUPFAM" id="SSF46894">
    <property type="entry name" value="C-terminal effector domain of the bipartite response regulators"/>
    <property type="match status" value="1"/>
</dbReference>
<feature type="domain" description="Response regulatory" evidence="8">
    <location>
        <begin position="11"/>
        <end position="125"/>
    </location>
</feature>
<keyword evidence="5" id="KW-0804">Transcription</keyword>
<evidence type="ECO:0000256" key="1">
    <source>
        <dbReference type="ARBA" id="ARBA00022553"/>
    </source>
</evidence>
<sequence>MSADAVVHVAVVHVIDDDESVRKSLDFLLRAAGFRTATYETATAFLQALPDVAPGCIVTDVKMPEVSGVELLKTLRAREVRMPVVVITGHADVPMAVEAMKNGAVDFLEKPFDDEVLLVSIRTALAAAASAAEREAARNDLRTRIAALSRREREVLDGLVAGKPNKTIAWDLGISPRTVEIYRANVMTKMRAVSLSELVRMTLLAELEDQPAGSADPVR</sequence>
<keyword evidence="2" id="KW-0902">Two-component regulatory system</keyword>
<gene>
    <name evidence="9" type="primary">fixJ</name>
    <name evidence="9" type="ORF">CH338_03115</name>
</gene>
<dbReference type="AlphaFoldDB" id="A0A327KTZ5"/>
<dbReference type="GO" id="GO:0000160">
    <property type="term" value="P:phosphorelay signal transduction system"/>
    <property type="evidence" value="ECO:0007669"/>
    <property type="project" value="UniProtKB-KW"/>
</dbReference>
<dbReference type="Proteomes" id="UP000248863">
    <property type="component" value="Unassembled WGS sequence"/>
</dbReference>
<proteinExistence type="predicted"/>
<dbReference type="Pfam" id="PF00196">
    <property type="entry name" value="GerE"/>
    <property type="match status" value="1"/>
</dbReference>
<feature type="domain" description="HTH luxR-type" evidence="7">
    <location>
        <begin position="141"/>
        <end position="206"/>
    </location>
</feature>
<dbReference type="CDD" id="cd17537">
    <property type="entry name" value="REC_FixJ"/>
    <property type="match status" value="1"/>
</dbReference>
<dbReference type="PRINTS" id="PR00038">
    <property type="entry name" value="HTHLUXR"/>
</dbReference>
<dbReference type="InterPro" id="IPR000792">
    <property type="entry name" value="Tscrpt_reg_LuxR_C"/>
</dbReference>
<comment type="caution">
    <text evidence="9">The sequence shown here is derived from an EMBL/GenBank/DDBJ whole genome shotgun (WGS) entry which is preliminary data.</text>
</comment>
<dbReference type="PANTHER" id="PTHR44688">
    <property type="entry name" value="DNA-BINDING TRANSCRIPTIONAL ACTIVATOR DEVR_DOSR"/>
    <property type="match status" value="1"/>
</dbReference>
<name>A0A327KTZ5_9BRAD</name>
<dbReference type="Pfam" id="PF00072">
    <property type="entry name" value="Response_reg"/>
    <property type="match status" value="1"/>
</dbReference>
<keyword evidence="4 9" id="KW-0238">DNA-binding</keyword>
<evidence type="ECO:0000256" key="6">
    <source>
        <dbReference type="PROSITE-ProRule" id="PRU00169"/>
    </source>
</evidence>
<dbReference type="GO" id="GO:0006355">
    <property type="term" value="P:regulation of DNA-templated transcription"/>
    <property type="evidence" value="ECO:0007669"/>
    <property type="project" value="InterPro"/>
</dbReference>
<dbReference type="FunFam" id="3.40.50.2300:FF:000018">
    <property type="entry name" value="DNA-binding transcriptional regulator NtrC"/>
    <property type="match status" value="1"/>
</dbReference>
<dbReference type="OrthoDB" id="9782655at2"/>
<dbReference type="PROSITE" id="PS50110">
    <property type="entry name" value="RESPONSE_REGULATORY"/>
    <property type="match status" value="1"/>
</dbReference>